<organism evidence="1 2">
    <name type="scientific">Tritrichomonas musculus</name>
    <dbReference type="NCBI Taxonomy" id="1915356"/>
    <lineage>
        <taxon>Eukaryota</taxon>
        <taxon>Metamonada</taxon>
        <taxon>Parabasalia</taxon>
        <taxon>Tritrichomonadida</taxon>
        <taxon>Tritrichomonadidae</taxon>
        <taxon>Tritrichomonas</taxon>
    </lineage>
</organism>
<dbReference type="EMBL" id="JAPFFF010000011">
    <property type="protein sequence ID" value="KAK8878000.1"/>
    <property type="molecule type" value="Genomic_DNA"/>
</dbReference>
<dbReference type="Proteomes" id="UP001470230">
    <property type="component" value="Unassembled WGS sequence"/>
</dbReference>
<sequence length="681" mass="80606">MKKHPTFEELKQNTIDSNKKMSWFSEKYNKIFFSKFESDYFDCCCNLRRNSIFLTRYTYNIPSIITDDCLISDYISLSLKKSFSKQGISPSCVQAVTHAISKMITNPSSLSMCIQEYFKENFDEQKKLKDNFDHSDFYIFTHCIFPSIFGYFIFPDIMKNAVLLIKSFFYNNNYDFATHLICAVFENTPDFLGTLFTLYEEKKFLEDKKKTSMKYFNYFIEALSVARTYLTSYHHEIIESVLEVGNHIFLVTFVNNLFLPQIKLRNSKDILIQILNFISSHEESPPFQVLLKTLSDTKFYMLDELSILGGFNTIDMKYYNICLSGYEIKILLNLNEFSDDTLLRKKALESCSKSAFSKFTTIPLKIYPSFNHLYPISTNNQNKVLIFPPFKIAVFKRVNEEYRRCFNNIKAYAKNSEIDQIMFFVPELVNPSSESKVNQVVSKMHWENNDHFLRFAYVELSNQYAEAASQFEKIISYKFCKNYFKKIKYSSDSLFECQIAGFRFDKNLELTDDFAFRKKILKFNYNEIEPFTDMTDFFRFAFNHIIATEREMYEIIKPKLELMDNTKSVINHILQTYIPYIIRKIPKFINQLSQIAKDLYKYDEIKQDKCFFLLLFSIIDTWKAFFDTFCIFFSFFSKEVSGTSLLANQIKKSWGRVRNCFQNVVYKEAPSIEEYINSLLL</sequence>
<gene>
    <name evidence="1" type="ORF">M9Y10_004763</name>
</gene>
<protein>
    <submittedName>
        <fullName evidence="1">Uncharacterized protein</fullName>
    </submittedName>
</protein>
<comment type="caution">
    <text evidence="1">The sequence shown here is derived from an EMBL/GenBank/DDBJ whole genome shotgun (WGS) entry which is preliminary data.</text>
</comment>
<evidence type="ECO:0000313" key="1">
    <source>
        <dbReference type="EMBL" id="KAK8878000.1"/>
    </source>
</evidence>
<keyword evidence="2" id="KW-1185">Reference proteome</keyword>
<reference evidence="1 2" key="1">
    <citation type="submission" date="2024-04" db="EMBL/GenBank/DDBJ databases">
        <title>Tritrichomonas musculus Genome.</title>
        <authorList>
            <person name="Alves-Ferreira E."/>
            <person name="Grigg M."/>
            <person name="Lorenzi H."/>
            <person name="Galac M."/>
        </authorList>
    </citation>
    <scope>NUCLEOTIDE SEQUENCE [LARGE SCALE GENOMIC DNA]</scope>
    <source>
        <strain evidence="1 2">EAF2021</strain>
    </source>
</reference>
<accession>A0ABR2JJG6</accession>
<name>A0ABR2JJG6_9EUKA</name>
<evidence type="ECO:0000313" key="2">
    <source>
        <dbReference type="Proteomes" id="UP001470230"/>
    </source>
</evidence>
<proteinExistence type="predicted"/>